<comment type="subcellular location">
    <subcellularLocation>
        <location evidence="1">Membrane</location>
        <topology evidence="1">Multi-pass membrane protein</topology>
    </subcellularLocation>
</comment>
<keyword evidence="5 8" id="KW-0812">Transmembrane</keyword>
<dbReference type="AlphaFoldDB" id="A0A914CXH7"/>
<evidence type="ECO:0000313" key="10">
    <source>
        <dbReference type="WBParaSite" id="ACRNAN_scaffold14949.g9596.t1"/>
    </source>
</evidence>
<evidence type="ECO:0000256" key="3">
    <source>
        <dbReference type="ARBA" id="ARBA00022448"/>
    </source>
</evidence>
<feature type="transmembrane region" description="Helical" evidence="8">
    <location>
        <begin position="12"/>
        <end position="33"/>
    </location>
</feature>
<comment type="similarity">
    <text evidence="2">Belongs to the inorganic phosphate transporter (PiT) (TC 2.A.20) family.</text>
</comment>
<evidence type="ECO:0000256" key="4">
    <source>
        <dbReference type="ARBA" id="ARBA00022592"/>
    </source>
</evidence>
<dbReference type="WBParaSite" id="ACRNAN_scaffold14949.g9596.t1">
    <property type="protein sequence ID" value="ACRNAN_scaffold14949.g9596.t1"/>
    <property type="gene ID" value="ACRNAN_scaffold14949.g9596"/>
</dbReference>
<dbReference type="InterPro" id="IPR001204">
    <property type="entry name" value="Phos_transporter"/>
</dbReference>
<feature type="transmembrane region" description="Helical" evidence="8">
    <location>
        <begin position="45"/>
        <end position="66"/>
    </location>
</feature>
<dbReference type="Proteomes" id="UP000887540">
    <property type="component" value="Unplaced"/>
</dbReference>
<protein>
    <submittedName>
        <fullName evidence="10">Permease</fullName>
    </submittedName>
</protein>
<evidence type="ECO:0000256" key="8">
    <source>
        <dbReference type="SAM" id="Phobius"/>
    </source>
</evidence>
<sequence>MDLTDFQSEYFWAILVGFILAFIIGVGLGANGIENSFGPAINSGAIGYVKAYILASIFTIIGATLVGKHV</sequence>
<name>A0A914CXH7_9BILA</name>
<evidence type="ECO:0000313" key="9">
    <source>
        <dbReference type="Proteomes" id="UP000887540"/>
    </source>
</evidence>
<keyword evidence="7 8" id="KW-0472">Membrane</keyword>
<dbReference type="GO" id="GO:0035435">
    <property type="term" value="P:phosphate ion transmembrane transport"/>
    <property type="evidence" value="ECO:0007669"/>
    <property type="project" value="TreeGrafter"/>
</dbReference>
<keyword evidence="9" id="KW-1185">Reference proteome</keyword>
<keyword evidence="3" id="KW-0813">Transport</keyword>
<dbReference type="GO" id="GO:0016020">
    <property type="term" value="C:membrane"/>
    <property type="evidence" value="ECO:0007669"/>
    <property type="project" value="UniProtKB-SubCell"/>
</dbReference>
<keyword evidence="6 8" id="KW-1133">Transmembrane helix</keyword>
<dbReference type="PANTHER" id="PTHR11101:SF80">
    <property type="entry name" value="PHOSPHATE TRANSPORTER"/>
    <property type="match status" value="1"/>
</dbReference>
<dbReference type="PANTHER" id="PTHR11101">
    <property type="entry name" value="PHOSPHATE TRANSPORTER"/>
    <property type="match status" value="1"/>
</dbReference>
<organism evidence="9 10">
    <name type="scientific">Acrobeloides nanus</name>
    <dbReference type="NCBI Taxonomy" id="290746"/>
    <lineage>
        <taxon>Eukaryota</taxon>
        <taxon>Metazoa</taxon>
        <taxon>Ecdysozoa</taxon>
        <taxon>Nematoda</taxon>
        <taxon>Chromadorea</taxon>
        <taxon>Rhabditida</taxon>
        <taxon>Tylenchina</taxon>
        <taxon>Cephalobomorpha</taxon>
        <taxon>Cephaloboidea</taxon>
        <taxon>Cephalobidae</taxon>
        <taxon>Acrobeloides</taxon>
    </lineage>
</organism>
<dbReference type="GO" id="GO:0005315">
    <property type="term" value="F:phosphate transmembrane transporter activity"/>
    <property type="evidence" value="ECO:0007669"/>
    <property type="project" value="InterPro"/>
</dbReference>
<evidence type="ECO:0000256" key="6">
    <source>
        <dbReference type="ARBA" id="ARBA00022989"/>
    </source>
</evidence>
<evidence type="ECO:0000256" key="7">
    <source>
        <dbReference type="ARBA" id="ARBA00023136"/>
    </source>
</evidence>
<reference evidence="10" key="1">
    <citation type="submission" date="2022-11" db="UniProtKB">
        <authorList>
            <consortium name="WormBaseParasite"/>
        </authorList>
    </citation>
    <scope>IDENTIFICATION</scope>
</reference>
<accession>A0A914CXH7</accession>
<keyword evidence="4" id="KW-0592">Phosphate transport</keyword>
<proteinExistence type="inferred from homology"/>
<evidence type="ECO:0000256" key="2">
    <source>
        <dbReference type="ARBA" id="ARBA00009916"/>
    </source>
</evidence>
<evidence type="ECO:0000256" key="5">
    <source>
        <dbReference type="ARBA" id="ARBA00022692"/>
    </source>
</evidence>
<evidence type="ECO:0000256" key="1">
    <source>
        <dbReference type="ARBA" id="ARBA00004141"/>
    </source>
</evidence>